<gene>
    <name evidence="2" type="ORF">B4U80_06081</name>
</gene>
<keyword evidence="1" id="KW-0812">Transmembrane</keyword>
<proteinExistence type="predicted"/>
<keyword evidence="1" id="KW-0472">Membrane</keyword>
<dbReference type="Gene3D" id="1.20.1070.10">
    <property type="entry name" value="Rhodopsin 7-helix transmembrane proteins"/>
    <property type="match status" value="1"/>
</dbReference>
<sequence>MTFLPFYAKTVVCKVFRWFGILNSALNPILYTLFAKNIQTEMK</sequence>
<dbReference type="SUPFAM" id="SSF81321">
    <property type="entry name" value="Family A G protein-coupled receptor-like"/>
    <property type="match status" value="1"/>
</dbReference>
<comment type="caution">
    <text evidence="2">The sequence shown here is derived from an EMBL/GenBank/DDBJ whole genome shotgun (WGS) entry which is preliminary data.</text>
</comment>
<feature type="transmembrane region" description="Helical" evidence="1">
    <location>
        <begin position="15"/>
        <end position="34"/>
    </location>
</feature>
<feature type="non-terminal residue" evidence="2">
    <location>
        <position position="43"/>
    </location>
</feature>
<dbReference type="AlphaFoldDB" id="A0A443S1F6"/>
<dbReference type="OrthoDB" id="6432764at2759"/>
<evidence type="ECO:0000313" key="3">
    <source>
        <dbReference type="Proteomes" id="UP000288716"/>
    </source>
</evidence>
<reference evidence="2 3" key="1">
    <citation type="journal article" date="2018" name="Gigascience">
        <title>Genomes of trombidid mites reveal novel predicted allergens and laterally-transferred genes associated with secondary metabolism.</title>
        <authorList>
            <person name="Dong X."/>
            <person name="Chaisiri K."/>
            <person name="Xia D."/>
            <person name="Armstrong S.D."/>
            <person name="Fang Y."/>
            <person name="Donnelly M.J."/>
            <person name="Kadowaki T."/>
            <person name="McGarry J.W."/>
            <person name="Darby A.C."/>
            <person name="Makepeace B.L."/>
        </authorList>
    </citation>
    <scope>NUCLEOTIDE SEQUENCE [LARGE SCALE GENOMIC DNA]</scope>
    <source>
        <strain evidence="2">UoL-UT</strain>
    </source>
</reference>
<organism evidence="2 3">
    <name type="scientific">Leptotrombidium deliense</name>
    <dbReference type="NCBI Taxonomy" id="299467"/>
    <lineage>
        <taxon>Eukaryota</taxon>
        <taxon>Metazoa</taxon>
        <taxon>Ecdysozoa</taxon>
        <taxon>Arthropoda</taxon>
        <taxon>Chelicerata</taxon>
        <taxon>Arachnida</taxon>
        <taxon>Acari</taxon>
        <taxon>Acariformes</taxon>
        <taxon>Trombidiformes</taxon>
        <taxon>Prostigmata</taxon>
        <taxon>Anystina</taxon>
        <taxon>Parasitengona</taxon>
        <taxon>Trombiculoidea</taxon>
        <taxon>Trombiculidae</taxon>
        <taxon>Leptotrombidium</taxon>
    </lineage>
</organism>
<evidence type="ECO:0000313" key="2">
    <source>
        <dbReference type="EMBL" id="RWS21324.1"/>
    </source>
</evidence>
<dbReference type="Proteomes" id="UP000288716">
    <property type="component" value="Unassembled WGS sequence"/>
</dbReference>
<dbReference type="VEuPathDB" id="VectorBase:LDEU010716"/>
<accession>A0A443S1F6</accession>
<keyword evidence="3" id="KW-1185">Reference proteome</keyword>
<evidence type="ECO:0000256" key="1">
    <source>
        <dbReference type="SAM" id="Phobius"/>
    </source>
</evidence>
<dbReference type="EMBL" id="NCKV01012787">
    <property type="protein sequence ID" value="RWS21324.1"/>
    <property type="molecule type" value="Genomic_DNA"/>
</dbReference>
<keyword evidence="1" id="KW-1133">Transmembrane helix</keyword>
<name>A0A443S1F6_9ACAR</name>
<protein>
    <recommendedName>
        <fullName evidence="4">G-protein coupled receptors family 1 profile domain-containing protein</fullName>
    </recommendedName>
</protein>
<evidence type="ECO:0008006" key="4">
    <source>
        <dbReference type="Google" id="ProtNLM"/>
    </source>
</evidence>